<dbReference type="RefSeq" id="XP_025490200.1">
    <property type="nucleotide sequence ID" value="XM_025629866.1"/>
</dbReference>
<name>A0A319C7G2_9EURO</name>
<evidence type="ECO:0008006" key="4">
    <source>
        <dbReference type="Google" id="ProtNLM"/>
    </source>
</evidence>
<evidence type="ECO:0000313" key="2">
    <source>
        <dbReference type="EMBL" id="PYH80000.1"/>
    </source>
</evidence>
<protein>
    <recommendedName>
        <fullName evidence="4">Transmembrane protein</fullName>
    </recommendedName>
</protein>
<dbReference type="Proteomes" id="UP000248340">
    <property type="component" value="Unassembled WGS sequence"/>
</dbReference>
<dbReference type="AlphaFoldDB" id="A0A319C7G2"/>
<dbReference type="VEuPathDB" id="FungiDB:BO82DRAFT_119340"/>
<evidence type="ECO:0000256" key="1">
    <source>
        <dbReference type="SAM" id="Phobius"/>
    </source>
</evidence>
<keyword evidence="3" id="KW-1185">Reference proteome</keyword>
<organism evidence="2 3">
    <name type="scientific">Aspergillus uvarum CBS 121591</name>
    <dbReference type="NCBI Taxonomy" id="1448315"/>
    <lineage>
        <taxon>Eukaryota</taxon>
        <taxon>Fungi</taxon>
        <taxon>Dikarya</taxon>
        <taxon>Ascomycota</taxon>
        <taxon>Pezizomycotina</taxon>
        <taxon>Eurotiomycetes</taxon>
        <taxon>Eurotiomycetidae</taxon>
        <taxon>Eurotiales</taxon>
        <taxon>Aspergillaceae</taxon>
        <taxon>Aspergillus</taxon>
        <taxon>Aspergillus subgen. Circumdati</taxon>
    </lineage>
</organism>
<feature type="transmembrane region" description="Helical" evidence="1">
    <location>
        <begin position="57"/>
        <end position="78"/>
    </location>
</feature>
<sequence length="116" mass="12775">MINTSPQDNGPVVSSYRAKRGSCALACFVFMKGERGKGGRRCEWAAPGNRFNLYCMYGVQVGLIWIWMDVVLTIYFVLRRVIGIPDSVLRECRSIVAAVAVAVPVVVVDDVTCTVD</sequence>
<keyword evidence="1" id="KW-0472">Membrane</keyword>
<keyword evidence="1" id="KW-0812">Transmembrane</keyword>
<accession>A0A319C7G2</accession>
<dbReference type="EMBL" id="KZ821713">
    <property type="protein sequence ID" value="PYH80000.1"/>
    <property type="molecule type" value="Genomic_DNA"/>
</dbReference>
<dbReference type="GeneID" id="37132607"/>
<evidence type="ECO:0000313" key="3">
    <source>
        <dbReference type="Proteomes" id="UP000248340"/>
    </source>
</evidence>
<keyword evidence="1" id="KW-1133">Transmembrane helix</keyword>
<reference evidence="2 3" key="1">
    <citation type="submission" date="2016-12" db="EMBL/GenBank/DDBJ databases">
        <title>The genomes of Aspergillus section Nigri reveals drivers in fungal speciation.</title>
        <authorList>
            <consortium name="DOE Joint Genome Institute"/>
            <person name="Vesth T.C."/>
            <person name="Nybo J."/>
            <person name="Theobald S."/>
            <person name="Brandl J."/>
            <person name="Frisvad J.C."/>
            <person name="Nielsen K.F."/>
            <person name="Lyhne E.K."/>
            <person name="Kogle M.E."/>
            <person name="Kuo A."/>
            <person name="Riley R."/>
            <person name="Clum A."/>
            <person name="Nolan M."/>
            <person name="Lipzen A."/>
            <person name="Salamov A."/>
            <person name="Henrissat B."/>
            <person name="Wiebenga A."/>
            <person name="De Vries R.P."/>
            <person name="Grigoriev I.V."/>
            <person name="Mortensen U.H."/>
            <person name="Andersen M.R."/>
            <person name="Baker S.E."/>
        </authorList>
    </citation>
    <scope>NUCLEOTIDE SEQUENCE [LARGE SCALE GENOMIC DNA]</scope>
    <source>
        <strain evidence="2 3">CBS 121591</strain>
    </source>
</reference>
<gene>
    <name evidence="2" type="ORF">BO82DRAFT_119340</name>
</gene>
<proteinExistence type="predicted"/>